<dbReference type="EMBL" id="RWGY01000031">
    <property type="protein sequence ID" value="TVU14019.1"/>
    <property type="molecule type" value="Genomic_DNA"/>
</dbReference>
<name>A0A5J9TRP1_9POAL</name>
<dbReference type="Proteomes" id="UP000324897">
    <property type="component" value="Unassembled WGS sequence"/>
</dbReference>
<proteinExistence type="predicted"/>
<feature type="region of interest" description="Disordered" evidence="1">
    <location>
        <begin position="217"/>
        <end position="261"/>
    </location>
</feature>
<comment type="caution">
    <text evidence="2">The sequence shown here is derived from an EMBL/GenBank/DDBJ whole genome shotgun (WGS) entry which is preliminary data.</text>
</comment>
<reference evidence="2 3" key="1">
    <citation type="journal article" date="2019" name="Sci. Rep.">
        <title>A high-quality genome of Eragrostis curvula grass provides insights into Poaceae evolution and supports new strategies to enhance forage quality.</title>
        <authorList>
            <person name="Carballo J."/>
            <person name="Santos B.A.C.M."/>
            <person name="Zappacosta D."/>
            <person name="Garbus I."/>
            <person name="Selva J.P."/>
            <person name="Gallo C.A."/>
            <person name="Diaz A."/>
            <person name="Albertini E."/>
            <person name="Caccamo M."/>
            <person name="Echenique V."/>
        </authorList>
    </citation>
    <scope>NUCLEOTIDE SEQUENCE [LARGE SCALE GENOMIC DNA]</scope>
    <source>
        <strain evidence="3">cv. Victoria</strain>
        <tissue evidence="2">Leaf</tissue>
    </source>
</reference>
<gene>
    <name evidence="2" type="ORF">EJB05_37461</name>
</gene>
<organism evidence="2 3">
    <name type="scientific">Eragrostis curvula</name>
    <name type="common">weeping love grass</name>
    <dbReference type="NCBI Taxonomy" id="38414"/>
    <lineage>
        <taxon>Eukaryota</taxon>
        <taxon>Viridiplantae</taxon>
        <taxon>Streptophyta</taxon>
        <taxon>Embryophyta</taxon>
        <taxon>Tracheophyta</taxon>
        <taxon>Spermatophyta</taxon>
        <taxon>Magnoliopsida</taxon>
        <taxon>Liliopsida</taxon>
        <taxon>Poales</taxon>
        <taxon>Poaceae</taxon>
        <taxon>PACMAD clade</taxon>
        <taxon>Chloridoideae</taxon>
        <taxon>Eragrostideae</taxon>
        <taxon>Eragrostidinae</taxon>
        <taxon>Eragrostis</taxon>
    </lineage>
</organism>
<evidence type="ECO:0000313" key="3">
    <source>
        <dbReference type="Proteomes" id="UP000324897"/>
    </source>
</evidence>
<sequence>MIPLTFLCHYDCARSLDQSTVSRGVPGSSLIGSMFVHERNNAKETQMAPLKVTGGWTQFLDLSNTTNAVEANDVGDQMTLHSQPQFLDPKEAKRQRERERYAKMTDQQKDERNRKRREAYQRKKGSGTPQAGGHKCTIDFNEKSFNAPTSLANTSLWLTSSDEQREAKRMRERVRYANMTHEEKKLRFHRQYLQDALRRETLSQEHIEAIKERRRVHNMTPEQKQARKDREKARRVLQRKTLHKDSIAMANPMYNSSDESN</sequence>
<evidence type="ECO:0000313" key="2">
    <source>
        <dbReference type="EMBL" id="TVU14019.1"/>
    </source>
</evidence>
<accession>A0A5J9TRP1</accession>
<evidence type="ECO:0000256" key="1">
    <source>
        <dbReference type="SAM" id="MobiDB-lite"/>
    </source>
</evidence>
<feature type="non-terminal residue" evidence="2">
    <location>
        <position position="1"/>
    </location>
</feature>
<feature type="compositionally biased region" description="Basic and acidic residues" evidence="1">
    <location>
        <begin position="224"/>
        <end position="234"/>
    </location>
</feature>
<feature type="region of interest" description="Disordered" evidence="1">
    <location>
        <begin position="78"/>
        <end position="135"/>
    </location>
</feature>
<feature type="compositionally biased region" description="Basic and acidic residues" evidence="1">
    <location>
        <begin position="88"/>
        <end position="121"/>
    </location>
</feature>
<dbReference type="OrthoDB" id="696701at2759"/>
<dbReference type="AlphaFoldDB" id="A0A5J9TRP1"/>
<keyword evidence="3" id="KW-1185">Reference proteome</keyword>
<protein>
    <submittedName>
        <fullName evidence="2">Uncharacterized protein</fullName>
    </submittedName>
</protein>
<dbReference type="Gramene" id="TVU14019">
    <property type="protein sequence ID" value="TVU14019"/>
    <property type="gene ID" value="EJB05_37461"/>
</dbReference>